<protein>
    <submittedName>
        <fullName evidence="1">Monooxygenase</fullName>
    </submittedName>
</protein>
<keyword evidence="1" id="KW-0503">Monooxygenase</keyword>
<proteinExistence type="predicted"/>
<name>A0A7D3VUN3_ACTVE</name>
<dbReference type="EMBL" id="CP053892">
    <property type="protein sequence ID" value="QKG23775.1"/>
    <property type="molecule type" value="Genomic_DNA"/>
</dbReference>
<dbReference type="GO" id="GO:0004497">
    <property type="term" value="F:monooxygenase activity"/>
    <property type="evidence" value="ECO:0007669"/>
    <property type="project" value="UniProtKB-KW"/>
</dbReference>
<evidence type="ECO:0000313" key="2">
    <source>
        <dbReference type="Proteomes" id="UP000501240"/>
    </source>
</evidence>
<dbReference type="Pfam" id="PF21274">
    <property type="entry name" value="Rng_hyd_C"/>
    <property type="match status" value="1"/>
</dbReference>
<keyword evidence="2" id="KW-1185">Reference proteome</keyword>
<dbReference type="Gene3D" id="3.40.30.120">
    <property type="match status" value="1"/>
</dbReference>
<dbReference type="Proteomes" id="UP000501240">
    <property type="component" value="Chromosome"/>
</dbReference>
<accession>A0A7D3VUN3</accession>
<organism evidence="1 2">
    <name type="scientific">Actinomadura verrucosospora</name>
    <dbReference type="NCBI Taxonomy" id="46165"/>
    <lineage>
        <taxon>Bacteria</taxon>
        <taxon>Bacillati</taxon>
        <taxon>Actinomycetota</taxon>
        <taxon>Actinomycetes</taxon>
        <taxon>Streptosporangiales</taxon>
        <taxon>Thermomonosporaceae</taxon>
        <taxon>Actinomadura</taxon>
    </lineage>
</organism>
<reference evidence="1 2" key="1">
    <citation type="submission" date="2020-05" db="EMBL/GenBank/DDBJ databases">
        <title>Actinomadura verrucosospora NRRL-B18236 (PFL_A860) Genome sequencing and assembly.</title>
        <authorList>
            <person name="Samborskyy M."/>
        </authorList>
    </citation>
    <scope>NUCLEOTIDE SEQUENCE [LARGE SCALE GENOMIC DNA]</scope>
    <source>
        <strain evidence="1 2">NRRL:B18236</strain>
    </source>
</reference>
<evidence type="ECO:0000313" key="1">
    <source>
        <dbReference type="EMBL" id="QKG23775.1"/>
    </source>
</evidence>
<keyword evidence="1" id="KW-0560">Oxidoreductase</keyword>
<gene>
    <name evidence="1" type="ORF">ACTIVE_5418</name>
</gene>
<sequence length="141" mass="15435">MPSMSRPSARRWRCCDRVRTWTRCREIFTRMLDHDDANRYLTGADVRYDLGSAQDLVGRCYAPDTAVRTPGGEVRLADLQRSGRGVLVAADEAHAAVAAGWAGRVDVVAGTSGLAPGASILVRADGSSRGRPATRHRWRTR</sequence>
<dbReference type="AlphaFoldDB" id="A0A7D3VUN3"/>